<feature type="domain" description="SAP" evidence="1">
    <location>
        <begin position="88"/>
        <end position="122"/>
    </location>
</feature>
<dbReference type="SMART" id="SM00513">
    <property type="entry name" value="SAP"/>
    <property type="match status" value="1"/>
</dbReference>
<organism evidence="3 4">
    <name type="scientific">[Myrmecia] bisecta</name>
    <dbReference type="NCBI Taxonomy" id="41462"/>
    <lineage>
        <taxon>Eukaryota</taxon>
        <taxon>Viridiplantae</taxon>
        <taxon>Chlorophyta</taxon>
        <taxon>core chlorophytes</taxon>
        <taxon>Trebouxiophyceae</taxon>
        <taxon>Trebouxiales</taxon>
        <taxon>Trebouxiaceae</taxon>
        <taxon>Myrmecia</taxon>
    </lineage>
</organism>
<gene>
    <name evidence="3" type="ORF">WJX72_012456</name>
</gene>
<comment type="caution">
    <text evidence="3">The sequence shown here is derived from an EMBL/GenBank/DDBJ whole genome shotgun (WGS) entry which is preliminary data.</text>
</comment>
<dbReference type="Pfam" id="PF02037">
    <property type="entry name" value="SAP"/>
    <property type="match status" value="1"/>
</dbReference>
<dbReference type="InterPro" id="IPR003034">
    <property type="entry name" value="SAP_dom"/>
</dbReference>
<dbReference type="InterPro" id="IPR002044">
    <property type="entry name" value="CBM20"/>
</dbReference>
<evidence type="ECO:0008006" key="5">
    <source>
        <dbReference type="Google" id="ProtNLM"/>
    </source>
</evidence>
<dbReference type="InterPro" id="IPR013783">
    <property type="entry name" value="Ig-like_fold"/>
</dbReference>
<sequence>MSLYLSIPCTPEGDVWKSEELEVEAGNTLEYKYVVIAEDGSIRRWQEGENAMVKIPATAPVSGVMRVDDDWEESNQKGAALVVHGKALPDMTVAELKVLLRERGLKQTGRKVDLISRLEEALVH</sequence>
<feature type="domain" description="CBM20" evidence="2">
    <location>
        <begin position="1"/>
        <end position="73"/>
    </location>
</feature>
<evidence type="ECO:0000313" key="4">
    <source>
        <dbReference type="Proteomes" id="UP001489004"/>
    </source>
</evidence>
<dbReference type="Proteomes" id="UP001489004">
    <property type="component" value="Unassembled WGS sequence"/>
</dbReference>
<evidence type="ECO:0000259" key="2">
    <source>
        <dbReference type="PROSITE" id="PS51166"/>
    </source>
</evidence>
<dbReference type="InterPro" id="IPR036361">
    <property type="entry name" value="SAP_dom_sf"/>
</dbReference>
<evidence type="ECO:0000313" key="3">
    <source>
        <dbReference type="EMBL" id="KAK9814841.1"/>
    </source>
</evidence>
<reference evidence="3 4" key="1">
    <citation type="journal article" date="2024" name="Nat. Commun.">
        <title>Phylogenomics reveals the evolutionary origins of lichenization in chlorophyte algae.</title>
        <authorList>
            <person name="Puginier C."/>
            <person name="Libourel C."/>
            <person name="Otte J."/>
            <person name="Skaloud P."/>
            <person name="Haon M."/>
            <person name="Grisel S."/>
            <person name="Petersen M."/>
            <person name="Berrin J.G."/>
            <person name="Delaux P.M."/>
            <person name="Dal Grande F."/>
            <person name="Keller J."/>
        </authorList>
    </citation>
    <scope>NUCLEOTIDE SEQUENCE [LARGE SCALE GENOMIC DNA]</scope>
    <source>
        <strain evidence="3 4">SAG 2043</strain>
    </source>
</reference>
<dbReference type="PROSITE" id="PS50800">
    <property type="entry name" value="SAP"/>
    <property type="match status" value="1"/>
</dbReference>
<name>A0AAW1PMP3_9CHLO</name>
<keyword evidence="4" id="KW-1185">Reference proteome</keyword>
<dbReference type="InterPro" id="IPR013784">
    <property type="entry name" value="Carb-bd-like_fold"/>
</dbReference>
<dbReference type="AlphaFoldDB" id="A0AAW1PMP3"/>
<dbReference type="SUPFAM" id="SSF49452">
    <property type="entry name" value="Starch-binding domain-like"/>
    <property type="match status" value="1"/>
</dbReference>
<protein>
    <recommendedName>
        <fullName evidence="5">SAP domain-containing protein</fullName>
    </recommendedName>
</protein>
<dbReference type="EMBL" id="JALJOR010000007">
    <property type="protein sequence ID" value="KAK9814841.1"/>
    <property type="molecule type" value="Genomic_DNA"/>
</dbReference>
<dbReference type="GO" id="GO:2001070">
    <property type="term" value="F:starch binding"/>
    <property type="evidence" value="ECO:0007669"/>
    <property type="project" value="InterPro"/>
</dbReference>
<dbReference type="SUPFAM" id="SSF68906">
    <property type="entry name" value="SAP domain"/>
    <property type="match status" value="1"/>
</dbReference>
<dbReference type="Gene3D" id="1.10.720.30">
    <property type="entry name" value="SAP domain"/>
    <property type="match status" value="1"/>
</dbReference>
<dbReference type="Pfam" id="PF00686">
    <property type="entry name" value="CBM_20"/>
    <property type="match status" value="1"/>
</dbReference>
<dbReference type="PROSITE" id="PS51166">
    <property type="entry name" value="CBM20"/>
    <property type="match status" value="1"/>
</dbReference>
<proteinExistence type="predicted"/>
<accession>A0AAW1PMP3</accession>
<evidence type="ECO:0000259" key="1">
    <source>
        <dbReference type="PROSITE" id="PS50800"/>
    </source>
</evidence>
<dbReference type="Gene3D" id="2.60.40.10">
    <property type="entry name" value="Immunoglobulins"/>
    <property type="match status" value="1"/>
</dbReference>